<feature type="domain" description="Core-binding (CB)" evidence="6">
    <location>
        <begin position="23"/>
        <end position="120"/>
    </location>
</feature>
<dbReference type="InterPro" id="IPR044068">
    <property type="entry name" value="CB"/>
</dbReference>
<accession>A0A4D4JID5</accession>
<proteinExistence type="predicted"/>
<dbReference type="GO" id="GO:0003677">
    <property type="term" value="F:DNA binding"/>
    <property type="evidence" value="ECO:0007669"/>
    <property type="project" value="UniProtKB-UniRule"/>
</dbReference>
<dbReference type="Gene3D" id="1.10.443.10">
    <property type="entry name" value="Intergrase catalytic core"/>
    <property type="match status" value="1"/>
</dbReference>
<dbReference type="SUPFAM" id="SSF56349">
    <property type="entry name" value="DNA breaking-rejoining enzymes"/>
    <property type="match status" value="1"/>
</dbReference>
<evidence type="ECO:0000256" key="3">
    <source>
        <dbReference type="ARBA" id="ARBA00023172"/>
    </source>
</evidence>
<dbReference type="PANTHER" id="PTHR30349:SF88">
    <property type="entry name" value="BLL1584 PROTEIN"/>
    <property type="match status" value="1"/>
</dbReference>
<dbReference type="OrthoDB" id="9803188at2"/>
<dbReference type="Proteomes" id="UP000298860">
    <property type="component" value="Unassembled WGS sequence"/>
</dbReference>
<name>A0A4D4JID5_9PSEU</name>
<dbReference type="PROSITE" id="PS51898">
    <property type="entry name" value="TYR_RECOMBINASE"/>
    <property type="match status" value="1"/>
</dbReference>
<organism evidence="7 8">
    <name type="scientific">Gandjariella thermophila</name>
    <dbReference type="NCBI Taxonomy" id="1931992"/>
    <lineage>
        <taxon>Bacteria</taxon>
        <taxon>Bacillati</taxon>
        <taxon>Actinomycetota</taxon>
        <taxon>Actinomycetes</taxon>
        <taxon>Pseudonocardiales</taxon>
        <taxon>Pseudonocardiaceae</taxon>
        <taxon>Gandjariella</taxon>
    </lineage>
</organism>
<dbReference type="GO" id="GO:0006310">
    <property type="term" value="P:DNA recombination"/>
    <property type="evidence" value="ECO:0007669"/>
    <property type="project" value="UniProtKB-KW"/>
</dbReference>
<evidence type="ECO:0000256" key="4">
    <source>
        <dbReference type="PROSITE-ProRule" id="PRU01248"/>
    </source>
</evidence>
<keyword evidence="1" id="KW-0229">DNA integration</keyword>
<dbReference type="InterPro" id="IPR011010">
    <property type="entry name" value="DNA_brk_join_enz"/>
</dbReference>
<dbReference type="InterPro" id="IPR013762">
    <property type="entry name" value="Integrase-like_cat_sf"/>
</dbReference>
<dbReference type="GO" id="GO:0015074">
    <property type="term" value="P:DNA integration"/>
    <property type="evidence" value="ECO:0007669"/>
    <property type="project" value="UniProtKB-KW"/>
</dbReference>
<keyword evidence="3" id="KW-0233">DNA recombination</keyword>
<dbReference type="EMBL" id="BJFL01000084">
    <property type="protein sequence ID" value="GDY34039.1"/>
    <property type="molecule type" value="Genomic_DNA"/>
</dbReference>
<dbReference type="PANTHER" id="PTHR30349">
    <property type="entry name" value="PHAGE INTEGRASE-RELATED"/>
    <property type="match status" value="1"/>
</dbReference>
<evidence type="ECO:0000259" key="6">
    <source>
        <dbReference type="PROSITE" id="PS51900"/>
    </source>
</evidence>
<keyword evidence="2 4" id="KW-0238">DNA-binding</keyword>
<dbReference type="InterPro" id="IPR002104">
    <property type="entry name" value="Integrase_catalytic"/>
</dbReference>
<comment type="caution">
    <text evidence="7">The sequence shown here is derived from an EMBL/GenBank/DDBJ whole genome shotgun (WGS) entry which is preliminary data.</text>
</comment>
<dbReference type="PROSITE" id="PS51900">
    <property type="entry name" value="CB"/>
    <property type="match status" value="1"/>
</dbReference>
<evidence type="ECO:0000313" key="8">
    <source>
        <dbReference type="Proteomes" id="UP000298860"/>
    </source>
</evidence>
<dbReference type="RefSeq" id="WP_137816930.1">
    <property type="nucleotide sequence ID" value="NZ_BJFL01000084.1"/>
</dbReference>
<dbReference type="Gene3D" id="1.10.150.130">
    <property type="match status" value="1"/>
</dbReference>
<evidence type="ECO:0000256" key="2">
    <source>
        <dbReference type="ARBA" id="ARBA00023125"/>
    </source>
</evidence>
<sequence>MACGLAVRPAGEGRTWTVIDASYRTVSPVEEWLEAHRHLWSPNTVRGYATSLAQWWTFLEQRDEADGWQEVGVPAVAGFLSWLRNGRTVEHAIGVLPEPPSPETLEARLAALLSFYRWQHAVHDVPVADRLLRGVPRRRPARGLLAHLDARDAPKPSSLVRVRRSSRRHGRPPVLLPGQIQAVLDGCAVADTAAGDWVGNLRDRLLFAVLAETGCRLGEVLGMRISDFVMGRGQTPYVEVVPREDNSNGARVKMMRPRRVYVGADLERLFADYLTLLACRATELGLALAVDSPLLVNLSRPPLLAPLREGTVRDKVKALRRKGIGPAGWSPHWFRHTHATALLLAGTPEWVVARRLGHAHVQTTLDLYGWVRGDDALRAAANWKTYISAWQVDDGR</sequence>
<dbReference type="InterPro" id="IPR050090">
    <property type="entry name" value="Tyrosine_recombinase_XerCD"/>
</dbReference>
<dbReference type="InterPro" id="IPR004107">
    <property type="entry name" value="Integrase_SAM-like_N"/>
</dbReference>
<evidence type="ECO:0000259" key="5">
    <source>
        <dbReference type="PROSITE" id="PS51898"/>
    </source>
</evidence>
<protein>
    <submittedName>
        <fullName evidence="7">Putative transposase/phage integrase</fullName>
    </submittedName>
</protein>
<feature type="domain" description="Tyr recombinase" evidence="5">
    <location>
        <begin position="170"/>
        <end position="382"/>
    </location>
</feature>
<dbReference type="Pfam" id="PF02899">
    <property type="entry name" value="Phage_int_SAM_1"/>
    <property type="match status" value="1"/>
</dbReference>
<dbReference type="Pfam" id="PF00589">
    <property type="entry name" value="Phage_integrase"/>
    <property type="match status" value="1"/>
</dbReference>
<gene>
    <name evidence="7" type="ORF">GTS_56720</name>
</gene>
<keyword evidence="8" id="KW-1185">Reference proteome</keyword>
<reference evidence="8" key="1">
    <citation type="submission" date="2019-04" db="EMBL/GenBank/DDBJ databases">
        <title>Draft genome sequence of Pseudonocardiaceae bacterium SL3-2-4.</title>
        <authorList>
            <person name="Ningsih F."/>
            <person name="Yokota A."/>
            <person name="Sakai Y."/>
            <person name="Nanatani K."/>
            <person name="Yabe S."/>
            <person name="Oetari A."/>
            <person name="Sjamsuridzal W."/>
        </authorList>
    </citation>
    <scope>NUCLEOTIDE SEQUENCE [LARGE SCALE GENOMIC DNA]</scope>
    <source>
        <strain evidence="8">SL3-2-4</strain>
    </source>
</reference>
<dbReference type="InterPro" id="IPR010998">
    <property type="entry name" value="Integrase_recombinase_N"/>
</dbReference>
<evidence type="ECO:0000256" key="1">
    <source>
        <dbReference type="ARBA" id="ARBA00022908"/>
    </source>
</evidence>
<evidence type="ECO:0000313" key="7">
    <source>
        <dbReference type="EMBL" id="GDY34039.1"/>
    </source>
</evidence>
<dbReference type="AlphaFoldDB" id="A0A4D4JID5"/>